<dbReference type="EMBL" id="CAMXCT020001389">
    <property type="protein sequence ID" value="CAL1142993.1"/>
    <property type="molecule type" value="Genomic_DNA"/>
</dbReference>
<dbReference type="InterPro" id="IPR019927">
    <property type="entry name" value="Ribosomal_uL3_bac/org-type"/>
</dbReference>
<evidence type="ECO:0000256" key="2">
    <source>
        <dbReference type="ARBA" id="ARBA00022980"/>
    </source>
</evidence>
<sequence length="246" mass="27810">MSLWDEWGVKHMVTVCQLDRLHVLKAQTLQKEGYEALRLGLGYRSIHRINRSEIANYIKAGVAPKHHVGEFRVSSDCLLPAGFQLTARHFVPGQWVFVSGWTKGRGYHGVMKRWGFQGGGSDQHGHKKNHRSAGSLGQRGIGKVWKYKKMAGHKGPDPRCVNAKVFRIESARNLIFLKGPLPGYKGSIVKISDARGKTALKNLHIRLPYPTFVPMPNVEYPVTLQEPPPQRDPFLYPEQPLYQPDD</sequence>
<evidence type="ECO:0000313" key="7">
    <source>
        <dbReference type="EMBL" id="CAL1142993.1"/>
    </source>
</evidence>
<dbReference type="GO" id="GO:0006412">
    <property type="term" value="P:translation"/>
    <property type="evidence" value="ECO:0007669"/>
    <property type="project" value="InterPro"/>
</dbReference>
<dbReference type="GO" id="GO:0005762">
    <property type="term" value="C:mitochondrial large ribosomal subunit"/>
    <property type="evidence" value="ECO:0007669"/>
    <property type="project" value="TreeGrafter"/>
</dbReference>
<dbReference type="InterPro" id="IPR009000">
    <property type="entry name" value="Transl_B-barrel_sf"/>
</dbReference>
<keyword evidence="2 8" id="KW-0689">Ribosomal protein</keyword>
<dbReference type="Proteomes" id="UP001152797">
    <property type="component" value="Unassembled WGS sequence"/>
</dbReference>
<proteinExistence type="inferred from homology"/>
<evidence type="ECO:0000256" key="5">
    <source>
        <dbReference type="SAM" id="MobiDB-lite"/>
    </source>
</evidence>
<dbReference type="SUPFAM" id="SSF50447">
    <property type="entry name" value="Translation proteins"/>
    <property type="match status" value="1"/>
</dbReference>
<dbReference type="NCBIfam" id="TIGR03625">
    <property type="entry name" value="L3_bact"/>
    <property type="match status" value="1"/>
</dbReference>
<dbReference type="InterPro" id="IPR000597">
    <property type="entry name" value="Ribosomal_uL3"/>
</dbReference>
<comment type="similarity">
    <text evidence="1">Belongs to the universal ribosomal protein uL3 family.</text>
</comment>
<dbReference type="OrthoDB" id="274683at2759"/>
<keyword evidence="9" id="KW-1185">Reference proteome</keyword>
<evidence type="ECO:0000313" key="9">
    <source>
        <dbReference type="Proteomes" id="UP001152797"/>
    </source>
</evidence>
<evidence type="ECO:0000256" key="1">
    <source>
        <dbReference type="ARBA" id="ARBA00006540"/>
    </source>
</evidence>
<evidence type="ECO:0000256" key="4">
    <source>
        <dbReference type="ARBA" id="ARBA00035209"/>
    </source>
</evidence>
<dbReference type="EMBL" id="CAMXCT030001389">
    <property type="protein sequence ID" value="CAL4776930.1"/>
    <property type="molecule type" value="Genomic_DNA"/>
</dbReference>
<dbReference type="GO" id="GO:0003735">
    <property type="term" value="F:structural constituent of ribosome"/>
    <property type="evidence" value="ECO:0007669"/>
    <property type="project" value="InterPro"/>
</dbReference>
<accession>A0A9P1CFB2</accession>
<organism evidence="6">
    <name type="scientific">Cladocopium goreaui</name>
    <dbReference type="NCBI Taxonomy" id="2562237"/>
    <lineage>
        <taxon>Eukaryota</taxon>
        <taxon>Sar</taxon>
        <taxon>Alveolata</taxon>
        <taxon>Dinophyceae</taxon>
        <taxon>Suessiales</taxon>
        <taxon>Symbiodiniaceae</taxon>
        <taxon>Cladocopium</taxon>
    </lineage>
</organism>
<name>A0A9P1CFB2_9DINO</name>
<dbReference type="AlphaFoldDB" id="A0A9P1CFB2"/>
<dbReference type="Gene3D" id="3.30.160.810">
    <property type="match status" value="1"/>
</dbReference>
<dbReference type="Pfam" id="PF00297">
    <property type="entry name" value="Ribosomal_L3"/>
    <property type="match status" value="1"/>
</dbReference>
<dbReference type="PANTHER" id="PTHR11229:SF8">
    <property type="entry name" value="LARGE RIBOSOMAL SUBUNIT PROTEIN UL3M"/>
    <property type="match status" value="1"/>
</dbReference>
<keyword evidence="3" id="KW-0687">Ribonucleoprotein</keyword>
<reference evidence="6" key="1">
    <citation type="submission" date="2022-10" db="EMBL/GenBank/DDBJ databases">
        <authorList>
            <person name="Chen Y."/>
            <person name="Dougan E. K."/>
            <person name="Chan C."/>
            <person name="Rhodes N."/>
            <person name="Thang M."/>
        </authorList>
    </citation>
    <scope>NUCLEOTIDE SEQUENCE</scope>
</reference>
<protein>
    <recommendedName>
        <fullName evidence="4">Large ribosomal subunit protein uL3m</fullName>
    </recommendedName>
</protein>
<evidence type="ECO:0000256" key="3">
    <source>
        <dbReference type="ARBA" id="ARBA00023274"/>
    </source>
</evidence>
<reference evidence="7" key="2">
    <citation type="submission" date="2024-04" db="EMBL/GenBank/DDBJ databases">
        <authorList>
            <person name="Chen Y."/>
            <person name="Shah S."/>
            <person name="Dougan E. K."/>
            <person name="Thang M."/>
            <person name="Chan C."/>
        </authorList>
    </citation>
    <scope>NUCLEOTIDE SEQUENCE [LARGE SCALE GENOMIC DNA]</scope>
</reference>
<dbReference type="Gene3D" id="2.40.30.10">
    <property type="entry name" value="Translation factors"/>
    <property type="match status" value="1"/>
</dbReference>
<evidence type="ECO:0000313" key="8">
    <source>
        <dbReference type="EMBL" id="CAL4776930.1"/>
    </source>
</evidence>
<comment type="caution">
    <text evidence="6">The sequence shown here is derived from an EMBL/GenBank/DDBJ whole genome shotgun (WGS) entry which is preliminary data.</text>
</comment>
<feature type="region of interest" description="Disordered" evidence="5">
    <location>
        <begin position="224"/>
        <end position="246"/>
    </location>
</feature>
<evidence type="ECO:0000313" key="6">
    <source>
        <dbReference type="EMBL" id="CAI3989618.1"/>
    </source>
</evidence>
<dbReference type="EMBL" id="CAMXCT010001389">
    <property type="protein sequence ID" value="CAI3989618.1"/>
    <property type="molecule type" value="Genomic_DNA"/>
</dbReference>
<gene>
    <name evidence="6" type="ORF">C1SCF055_LOCUS16681</name>
</gene>
<dbReference type="PANTHER" id="PTHR11229">
    <property type="entry name" value="50S RIBOSOMAL PROTEIN L3"/>
    <property type="match status" value="1"/>
</dbReference>